<proteinExistence type="predicted"/>
<evidence type="ECO:0000256" key="1">
    <source>
        <dbReference type="SAM" id="MobiDB-lite"/>
    </source>
</evidence>
<feature type="region of interest" description="Disordered" evidence="1">
    <location>
        <begin position="43"/>
        <end position="74"/>
    </location>
</feature>
<feature type="compositionally biased region" description="Basic and acidic residues" evidence="1">
    <location>
        <begin position="54"/>
        <end position="67"/>
    </location>
</feature>
<accession>A0A7R8CFM5</accession>
<dbReference type="EMBL" id="HG994590">
    <property type="protein sequence ID" value="CAF2802297.1"/>
    <property type="molecule type" value="Genomic_DNA"/>
</dbReference>
<feature type="region of interest" description="Disordered" evidence="1">
    <location>
        <begin position="620"/>
        <end position="672"/>
    </location>
</feature>
<reference evidence="2" key="1">
    <citation type="submission" date="2021-02" db="EMBL/GenBank/DDBJ databases">
        <authorList>
            <person name="Bekaert M."/>
        </authorList>
    </citation>
    <scope>NUCLEOTIDE SEQUENCE</scope>
    <source>
        <strain evidence="2">IoA-00</strain>
    </source>
</reference>
<gene>
    <name evidence="2" type="ORF">LSAA_3255</name>
</gene>
<feature type="compositionally biased region" description="Basic and acidic residues" evidence="1">
    <location>
        <begin position="534"/>
        <end position="543"/>
    </location>
</feature>
<evidence type="ECO:0000313" key="2">
    <source>
        <dbReference type="EMBL" id="CAF2802297.1"/>
    </source>
</evidence>
<feature type="compositionally biased region" description="Low complexity" evidence="1">
    <location>
        <begin position="447"/>
        <end position="456"/>
    </location>
</feature>
<name>A0A7R8CFM5_LEPSM</name>
<feature type="compositionally biased region" description="Low complexity" evidence="1">
    <location>
        <begin position="463"/>
        <end position="472"/>
    </location>
</feature>
<feature type="region of interest" description="Disordered" evidence="1">
    <location>
        <begin position="1"/>
        <end position="30"/>
    </location>
</feature>
<feature type="region of interest" description="Disordered" evidence="1">
    <location>
        <begin position="447"/>
        <end position="472"/>
    </location>
</feature>
<dbReference type="AlphaFoldDB" id="A0A7R8CFM5"/>
<dbReference type="OrthoDB" id="6377713at2759"/>
<dbReference type="Proteomes" id="UP000675881">
    <property type="component" value="Chromosome 11"/>
</dbReference>
<feature type="region of interest" description="Disordered" evidence="1">
    <location>
        <begin position="522"/>
        <end position="545"/>
    </location>
</feature>
<evidence type="ECO:0000313" key="3">
    <source>
        <dbReference type="Proteomes" id="UP000675881"/>
    </source>
</evidence>
<protein>
    <submittedName>
        <fullName evidence="2">(salmon louse) hypothetical protein</fullName>
    </submittedName>
</protein>
<sequence>MDLDISQGPLSDSSKEDEEEFQKSGQSHAESLITRLNLDEHNVNSEFSGTSRGDGIRGDLPRIHSDRSISPSVASSISVVSSAGGRRNLEWDSGADLGYIGLASNLSSKKPAVELSALEKLAIQNYKEILQTTPTSSGKSTTSHRSSAFRSYKRDQNEFEVEKLRLKKFGDFLLRNNDYFESTPSEIDAIKAPFLRSCESISPLSPIQQEKNTLRAPHPLGLSFPFYKKPKSSELYFLPYSDSSSKASSPKNEKDILSLMDDQLPVSDAKVTVGSQEELEKPSLYNEEVNQIEASKSSTEPDDTKILKLQHSVKVTRSNEVNSTSNMESEMNSLKEANKGFPPTKKCLPKKSVQKCSLQDSKMKQKLAGKLMKFMKDEEVGCNESDSPHSTSSLKLEHEIQKLDKLERKLLKCVPSLSLYKSDISLTSDNSSVRDTPNKNFTLQISSSHTSISSSKSNHELSESGCSSSDTQTCESSSVAVANDPSQITSLTMTTSHVTQKRIYHINQLTIFLSLSEDDDHQSEKKSVVSNENTEGRSEEIRSSSRHGLCWTSKSDFGQTYPSPKDLLAEDKNIMSKSLFFSLLQNRNLNKHVLHTRINTAFINRTSNVKMDSHCEVNLKRSSTLSQNKKVSSKPPVNSKGNRMVQSKKSINSHYQHGDSPPHKNTSLGLSDSLKKNYPSFLQRSRQRVKLLRESREERLIEQERKRIWLQNIATLFTLIQEKG</sequence>
<keyword evidence="3" id="KW-1185">Reference proteome</keyword>
<feature type="compositionally biased region" description="Polar residues" evidence="1">
    <location>
        <begin position="644"/>
        <end position="655"/>
    </location>
</feature>
<feature type="compositionally biased region" description="Low complexity" evidence="1">
    <location>
        <begin position="628"/>
        <end position="640"/>
    </location>
</feature>
<organism evidence="2 3">
    <name type="scientific">Lepeophtheirus salmonis</name>
    <name type="common">Salmon louse</name>
    <name type="synonym">Caligus salmonis</name>
    <dbReference type="NCBI Taxonomy" id="72036"/>
    <lineage>
        <taxon>Eukaryota</taxon>
        <taxon>Metazoa</taxon>
        <taxon>Ecdysozoa</taxon>
        <taxon>Arthropoda</taxon>
        <taxon>Crustacea</taxon>
        <taxon>Multicrustacea</taxon>
        <taxon>Hexanauplia</taxon>
        <taxon>Copepoda</taxon>
        <taxon>Siphonostomatoida</taxon>
        <taxon>Caligidae</taxon>
        <taxon>Lepeophtheirus</taxon>
    </lineage>
</organism>